<sequence>ILATLTLLVSALPITPSAPHLRKRAEQFRLQGLKEFEIAQRLSTSPSLSPSTSSWRTRLSTKMNDLLDSSQQEEEDFSGDIAPGSLDAPQLLPTASSWETDVGVWGRLCALFVRAESSFGYEGKELELRRPQGGRSWKLGYGRFRR</sequence>
<reference evidence="2" key="1">
    <citation type="submission" date="2020-01" db="EMBL/GenBank/DDBJ databases">
        <authorList>
            <consortium name="DOE Joint Genome Institute"/>
            <person name="Haridas S."/>
            <person name="Albert R."/>
            <person name="Binder M."/>
            <person name="Bloem J."/>
            <person name="Labutti K."/>
            <person name="Salamov A."/>
            <person name="Andreopoulos B."/>
            <person name="Baker S.E."/>
            <person name="Barry K."/>
            <person name="Bills G."/>
            <person name="Bluhm B.H."/>
            <person name="Cannon C."/>
            <person name="Castanera R."/>
            <person name="Culley D.E."/>
            <person name="Daum C."/>
            <person name="Ezra D."/>
            <person name="Gonzalez J.B."/>
            <person name="Henrissat B."/>
            <person name="Kuo A."/>
            <person name="Liang C."/>
            <person name="Lipzen A."/>
            <person name="Lutzoni F."/>
            <person name="Magnuson J."/>
            <person name="Mondo S."/>
            <person name="Nolan M."/>
            <person name="Ohm R."/>
            <person name="Pangilinan J."/>
            <person name="Park H.-J."/>
            <person name="Ramirez L."/>
            <person name="Alfaro M."/>
            <person name="Sun H."/>
            <person name="Tritt A."/>
            <person name="Yoshinaga Y."/>
            <person name="Zwiers L.-H."/>
            <person name="Turgeon B.G."/>
            <person name="Goodwin S.B."/>
            <person name="Spatafora J.W."/>
            <person name="Crous P.W."/>
            <person name="Grigoriev I.V."/>
        </authorList>
    </citation>
    <scope>NUCLEOTIDE SEQUENCE</scope>
    <source>
        <strain evidence="2">P77</strain>
    </source>
</reference>
<evidence type="ECO:0000256" key="1">
    <source>
        <dbReference type="SAM" id="MobiDB-lite"/>
    </source>
</evidence>
<dbReference type="Proteomes" id="UP000800040">
    <property type="component" value="Unassembled WGS sequence"/>
</dbReference>
<feature type="region of interest" description="Disordered" evidence="1">
    <location>
        <begin position="64"/>
        <end position="85"/>
    </location>
</feature>
<dbReference type="EMBL" id="ML975487">
    <property type="protein sequence ID" value="KAF1828886.1"/>
    <property type="molecule type" value="Genomic_DNA"/>
</dbReference>
<protein>
    <submittedName>
        <fullName evidence="2">Uncharacterized protein</fullName>
    </submittedName>
</protein>
<accession>A0A6A5JYT4</accession>
<name>A0A6A5JYT4_9PLEO</name>
<gene>
    <name evidence="2" type="ORF">BDW02DRAFT_474778</name>
</gene>
<dbReference type="AlphaFoldDB" id="A0A6A5JYT4"/>
<evidence type="ECO:0000313" key="3">
    <source>
        <dbReference type="Proteomes" id="UP000800040"/>
    </source>
</evidence>
<organism evidence="2 3">
    <name type="scientific">Decorospora gaudefroyi</name>
    <dbReference type="NCBI Taxonomy" id="184978"/>
    <lineage>
        <taxon>Eukaryota</taxon>
        <taxon>Fungi</taxon>
        <taxon>Dikarya</taxon>
        <taxon>Ascomycota</taxon>
        <taxon>Pezizomycotina</taxon>
        <taxon>Dothideomycetes</taxon>
        <taxon>Pleosporomycetidae</taxon>
        <taxon>Pleosporales</taxon>
        <taxon>Pleosporineae</taxon>
        <taxon>Pleosporaceae</taxon>
        <taxon>Decorospora</taxon>
    </lineage>
</organism>
<dbReference type="OrthoDB" id="3780616at2759"/>
<feature type="non-terminal residue" evidence="2">
    <location>
        <position position="1"/>
    </location>
</feature>
<feature type="non-terminal residue" evidence="2">
    <location>
        <position position="146"/>
    </location>
</feature>
<evidence type="ECO:0000313" key="2">
    <source>
        <dbReference type="EMBL" id="KAF1828886.1"/>
    </source>
</evidence>
<keyword evidence="3" id="KW-1185">Reference proteome</keyword>
<proteinExistence type="predicted"/>